<keyword evidence="1" id="KW-0812">Transmembrane</keyword>
<evidence type="ECO:0000256" key="1">
    <source>
        <dbReference type="SAM" id="Phobius"/>
    </source>
</evidence>
<protein>
    <submittedName>
        <fullName evidence="2">Uncharacterized protein</fullName>
    </submittedName>
</protein>
<dbReference type="AlphaFoldDB" id="A0A841ATH8"/>
<organism evidence="2 3">
    <name type="scientific">Conyzicola lurida</name>
    <dbReference type="NCBI Taxonomy" id="1172621"/>
    <lineage>
        <taxon>Bacteria</taxon>
        <taxon>Bacillati</taxon>
        <taxon>Actinomycetota</taxon>
        <taxon>Actinomycetes</taxon>
        <taxon>Micrococcales</taxon>
        <taxon>Microbacteriaceae</taxon>
        <taxon>Conyzicola</taxon>
    </lineage>
</organism>
<proteinExistence type="predicted"/>
<dbReference type="EMBL" id="JACHMJ010000001">
    <property type="protein sequence ID" value="MBB5844895.1"/>
    <property type="molecule type" value="Genomic_DNA"/>
</dbReference>
<keyword evidence="3" id="KW-1185">Reference proteome</keyword>
<dbReference type="RefSeq" id="WP_184239502.1">
    <property type="nucleotide sequence ID" value="NZ_JACHMJ010000001.1"/>
</dbReference>
<name>A0A841ATH8_9MICO</name>
<comment type="caution">
    <text evidence="2">The sequence shown here is derived from an EMBL/GenBank/DDBJ whole genome shotgun (WGS) entry which is preliminary data.</text>
</comment>
<feature type="transmembrane region" description="Helical" evidence="1">
    <location>
        <begin position="88"/>
        <end position="105"/>
    </location>
</feature>
<evidence type="ECO:0000313" key="2">
    <source>
        <dbReference type="EMBL" id="MBB5844895.1"/>
    </source>
</evidence>
<feature type="transmembrane region" description="Helical" evidence="1">
    <location>
        <begin position="32"/>
        <end position="52"/>
    </location>
</feature>
<sequence length="106" mass="11520">MVNHFGLWVFFGLLIASLAGIADRLPAGSGDFGVALVAVSIFVPFIVTVMCWSRCHSINRSVPGRCGNPKRWFGARCHHHNGLNASDWAGLLSLVIGIAMISWWAL</sequence>
<gene>
    <name evidence="2" type="ORF">HD599_003218</name>
</gene>
<evidence type="ECO:0000313" key="3">
    <source>
        <dbReference type="Proteomes" id="UP000536685"/>
    </source>
</evidence>
<keyword evidence="1" id="KW-1133">Transmembrane helix</keyword>
<accession>A0A841ATH8</accession>
<reference evidence="2 3" key="1">
    <citation type="submission" date="2020-08" db="EMBL/GenBank/DDBJ databases">
        <title>Sequencing the genomes of 1000 actinobacteria strains.</title>
        <authorList>
            <person name="Klenk H.-P."/>
        </authorList>
    </citation>
    <scope>NUCLEOTIDE SEQUENCE [LARGE SCALE GENOMIC DNA]</scope>
    <source>
        <strain evidence="2 3">DSM 105784</strain>
    </source>
</reference>
<dbReference type="Proteomes" id="UP000536685">
    <property type="component" value="Unassembled WGS sequence"/>
</dbReference>
<keyword evidence="1" id="KW-0472">Membrane</keyword>